<protein>
    <recommendedName>
        <fullName evidence="2">STAS domain-containing protein</fullName>
    </recommendedName>
</protein>
<comment type="caution">
    <text evidence="3">The sequence shown here is derived from an EMBL/GenBank/DDBJ whole genome shotgun (WGS) entry which is preliminary data.</text>
</comment>
<feature type="region of interest" description="Disordered" evidence="1">
    <location>
        <begin position="1"/>
        <end position="22"/>
    </location>
</feature>
<name>A0A401UW30_9CELL</name>
<dbReference type="InterPro" id="IPR002645">
    <property type="entry name" value="STAS_dom"/>
</dbReference>
<dbReference type="RefSeq" id="WP_124341338.1">
    <property type="nucleotide sequence ID" value="NZ_BHYL01000029.1"/>
</dbReference>
<accession>A0A401UW30</accession>
<dbReference type="CDD" id="cd07043">
    <property type="entry name" value="STAS_anti-anti-sigma_factors"/>
    <property type="match status" value="1"/>
</dbReference>
<dbReference type="Proteomes" id="UP000288246">
    <property type="component" value="Unassembled WGS sequence"/>
</dbReference>
<feature type="domain" description="STAS" evidence="2">
    <location>
        <begin position="26"/>
        <end position="126"/>
    </location>
</feature>
<evidence type="ECO:0000313" key="3">
    <source>
        <dbReference type="EMBL" id="GCD18784.1"/>
    </source>
</evidence>
<dbReference type="AlphaFoldDB" id="A0A401UW30"/>
<reference evidence="3 4" key="1">
    <citation type="submission" date="2018-11" db="EMBL/GenBank/DDBJ databases">
        <title>Draft genome sequence of Cellulomonas takizawaensis strain TKZ-21.</title>
        <authorList>
            <person name="Yamamura H."/>
            <person name="Hayashi T."/>
            <person name="Hamada M."/>
            <person name="Serisawa Y."/>
            <person name="Matsuyama K."/>
            <person name="Nakagawa Y."/>
            <person name="Otoguro M."/>
            <person name="Yanagida F."/>
            <person name="Hayakawa M."/>
        </authorList>
    </citation>
    <scope>NUCLEOTIDE SEQUENCE [LARGE SCALE GENOMIC DNA]</scope>
    <source>
        <strain evidence="3 4">TKZ-21</strain>
    </source>
</reference>
<sequence>MTSPTRLDGADAPQDGLRVDPEHPHVLRVDGDVDVASVLDLADELGVARGELGPTLVAAGVREIDLTRATFIDSSVIAVLVTVASHQSSRVPLRGASGSPLMALEASGVVSMFDRDGEGDRDDAAR</sequence>
<gene>
    <name evidence="3" type="ORF">CTKZ_03460</name>
</gene>
<dbReference type="InterPro" id="IPR036513">
    <property type="entry name" value="STAS_dom_sf"/>
</dbReference>
<dbReference type="EMBL" id="BHYL01000029">
    <property type="protein sequence ID" value="GCD18784.1"/>
    <property type="molecule type" value="Genomic_DNA"/>
</dbReference>
<evidence type="ECO:0000259" key="2">
    <source>
        <dbReference type="PROSITE" id="PS50801"/>
    </source>
</evidence>
<proteinExistence type="predicted"/>
<keyword evidence="4" id="KW-1185">Reference proteome</keyword>
<dbReference type="Gene3D" id="3.30.750.24">
    <property type="entry name" value="STAS domain"/>
    <property type="match status" value="1"/>
</dbReference>
<organism evidence="3 4">
    <name type="scientific">Cellulomonas algicola</name>
    <dbReference type="NCBI Taxonomy" id="2071633"/>
    <lineage>
        <taxon>Bacteria</taxon>
        <taxon>Bacillati</taxon>
        <taxon>Actinomycetota</taxon>
        <taxon>Actinomycetes</taxon>
        <taxon>Micrococcales</taxon>
        <taxon>Cellulomonadaceae</taxon>
        <taxon>Cellulomonas</taxon>
    </lineage>
</organism>
<dbReference type="PROSITE" id="PS50801">
    <property type="entry name" value="STAS"/>
    <property type="match status" value="1"/>
</dbReference>
<evidence type="ECO:0000256" key="1">
    <source>
        <dbReference type="SAM" id="MobiDB-lite"/>
    </source>
</evidence>
<dbReference type="SUPFAM" id="SSF52091">
    <property type="entry name" value="SpoIIaa-like"/>
    <property type="match status" value="1"/>
</dbReference>
<evidence type="ECO:0000313" key="4">
    <source>
        <dbReference type="Proteomes" id="UP000288246"/>
    </source>
</evidence>